<dbReference type="Pfam" id="PF01163">
    <property type="entry name" value="RIO1"/>
    <property type="match status" value="1"/>
</dbReference>
<dbReference type="KEGG" id="aqu:100638899"/>
<reference evidence="17" key="2">
    <citation type="submission" date="2017-05" db="UniProtKB">
        <authorList>
            <consortium name="EnsemblMetazoa"/>
        </authorList>
    </citation>
    <scope>IDENTIFICATION</scope>
</reference>
<dbReference type="Gene3D" id="1.10.510.10">
    <property type="entry name" value="Transferase(Phosphotransferase) domain 1"/>
    <property type="match status" value="1"/>
</dbReference>
<dbReference type="InterPro" id="IPR015285">
    <property type="entry name" value="RIO2_wHTH_N"/>
</dbReference>
<accession>A0A1X7UYW4</accession>
<evidence type="ECO:0000256" key="13">
    <source>
        <dbReference type="ARBA" id="ARBA00068353"/>
    </source>
</evidence>
<comment type="similarity">
    <text evidence="2">Belongs to the protein kinase superfamily. RIO-type Ser/Thr kinase family.</text>
</comment>
<evidence type="ECO:0000256" key="2">
    <source>
        <dbReference type="ARBA" id="ARBA00009196"/>
    </source>
</evidence>
<dbReference type="GO" id="GO:0005829">
    <property type="term" value="C:cytosol"/>
    <property type="evidence" value="ECO:0007669"/>
    <property type="project" value="TreeGrafter"/>
</dbReference>
<dbReference type="FunFam" id="1.10.10.10:FF:000053">
    <property type="entry name" value="Serine/threonine-protein kinase RIO2"/>
    <property type="match status" value="1"/>
</dbReference>
<dbReference type="SMART" id="SM00090">
    <property type="entry name" value="RIO"/>
    <property type="match status" value="1"/>
</dbReference>
<name>A0A1X7UYW4_AMPQE</name>
<proteinExistence type="inferred from homology"/>
<evidence type="ECO:0000256" key="9">
    <source>
        <dbReference type="ARBA" id="ARBA00022840"/>
    </source>
</evidence>
<evidence type="ECO:0000259" key="16">
    <source>
        <dbReference type="SMART" id="SM00090"/>
    </source>
</evidence>
<feature type="compositionally biased region" description="Basic residues" evidence="15">
    <location>
        <begin position="440"/>
        <end position="449"/>
    </location>
</feature>
<dbReference type="eggNOG" id="KOG2268">
    <property type="taxonomic scope" value="Eukaryota"/>
</dbReference>
<comment type="catalytic activity">
    <reaction evidence="11">
        <text>L-threonyl-[protein] + ATP = O-phospho-L-threonyl-[protein] + ADP + H(+)</text>
        <dbReference type="Rhea" id="RHEA:46608"/>
        <dbReference type="Rhea" id="RHEA-COMP:11060"/>
        <dbReference type="Rhea" id="RHEA-COMP:11605"/>
        <dbReference type="ChEBI" id="CHEBI:15378"/>
        <dbReference type="ChEBI" id="CHEBI:30013"/>
        <dbReference type="ChEBI" id="CHEBI:30616"/>
        <dbReference type="ChEBI" id="CHEBI:61977"/>
        <dbReference type="ChEBI" id="CHEBI:456216"/>
        <dbReference type="EC" id="2.7.11.1"/>
    </reaction>
</comment>
<dbReference type="Gene3D" id="1.10.10.10">
    <property type="entry name" value="Winged helix-like DNA-binding domain superfamily/Winged helix DNA-binding domain"/>
    <property type="match status" value="1"/>
</dbReference>
<evidence type="ECO:0000256" key="14">
    <source>
        <dbReference type="ARBA" id="ARBA00068837"/>
    </source>
</evidence>
<dbReference type="InterPro" id="IPR030484">
    <property type="entry name" value="Rio2"/>
</dbReference>
<evidence type="ECO:0000256" key="1">
    <source>
        <dbReference type="ARBA" id="ARBA00001946"/>
    </source>
</evidence>
<dbReference type="Gene3D" id="3.30.200.20">
    <property type="entry name" value="Phosphorylase Kinase, domain 1"/>
    <property type="match status" value="1"/>
</dbReference>
<evidence type="ECO:0000256" key="10">
    <source>
        <dbReference type="ARBA" id="ARBA00022842"/>
    </source>
</evidence>
<evidence type="ECO:0000256" key="11">
    <source>
        <dbReference type="ARBA" id="ARBA00047899"/>
    </source>
</evidence>
<dbReference type="InterPro" id="IPR018934">
    <property type="entry name" value="RIO_dom"/>
</dbReference>
<dbReference type="InterPro" id="IPR036388">
    <property type="entry name" value="WH-like_DNA-bd_sf"/>
</dbReference>
<evidence type="ECO:0000256" key="6">
    <source>
        <dbReference type="ARBA" id="ARBA00022723"/>
    </source>
</evidence>
<dbReference type="EC" id="2.7.11.1" evidence="3"/>
<evidence type="ECO:0000256" key="3">
    <source>
        <dbReference type="ARBA" id="ARBA00012513"/>
    </source>
</evidence>
<keyword evidence="9" id="KW-0067">ATP-binding</keyword>
<dbReference type="GO" id="GO:0005524">
    <property type="term" value="F:ATP binding"/>
    <property type="evidence" value="ECO:0007669"/>
    <property type="project" value="UniProtKB-KW"/>
</dbReference>
<dbReference type="InterPro" id="IPR011009">
    <property type="entry name" value="Kinase-like_dom_sf"/>
</dbReference>
<keyword evidence="5" id="KW-0808">Transferase</keyword>
<organism evidence="17">
    <name type="scientific">Amphimedon queenslandica</name>
    <name type="common">Sponge</name>
    <dbReference type="NCBI Taxonomy" id="400682"/>
    <lineage>
        <taxon>Eukaryota</taxon>
        <taxon>Metazoa</taxon>
        <taxon>Porifera</taxon>
        <taxon>Demospongiae</taxon>
        <taxon>Heteroscleromorpha</taxon>
        <taxon>Haplosclerida</taxon>
        <taxon>Niphatidae</taxon>
        <taxon>Amphimedon</taxon>
    </lineage>
</organism>
<comment type="catalytic activity">
    <reaction evidence="12">
        <text>L-seryl-[protein] + ATP = O-phospho-L-seryl-[protein] + ADP + H(+)</text>
        <dbReference type="Rhea" id="RHEA:17989"/>
        <dbReference type="Rhea" id="RHEA-COMP:9863"/>
        <dbReference type="Rhea" id="RHEA-COMP:11604"/>
        <dbReference type="ChEBI" id="CHEBI:15378"/>
        <dbReference type="ChEBI" id="CHEBI:29999"/>
        <dbReference type="ChEBI" id="CHEBI:30616"/>
        <dbReference type="ChEBI" id="CHEBI:83421"/>
        <dbReference type="ChEBI" id="CHEBI:456216"/>
        <dbReference type="EC" id="2.7.11.1"/>
    </reaction>
</comment>
<evidence type="ECO:0000313" key="18">
    <source>
        <dbReference type="Proteomes" id="UP000007879"/>
    </source>
</evidence>
<keyword evidence="7" id="KW-0547">Nucleotide-binding</keyword>
<dbReference type="SUPFAM" id="SSF56112">
    <property type="entry name" value="Protein kinase-like (PK-like)"/>
    <property type="match status" value="1"/>
</dbReference>
<dbReference type="GO" id="GO:0005634">
    <property type="term" value="C:nucleus"/>
    <property type="evidence" value="ECO:0007669"/>
    <property type="project" value="TreeGrafter"/>
</dbReference>
<keyword evidence="18" id="KW-1185">Reference proteome</keyword>
<dbReference type="OrthoDB" id="10258631at2759"/>
<dbReference type="InParanoid" id="A0A1X7UYW4"/>
<dbReference type="GO" id="GO:0046872">
    <property type="term" value="F:metal ion binding"/>
    <property type="evidence" value="ECO:0007669"/>
    <property type="project" value="UniProtKB-KW"/>
</dbReference>
<keyword evidence="10" id="KW-0460">Magnesium</keyword>
<evidence type="ECO:0000256" key="12">
    <source>
        <dbReference type="ARBA" id="ARBA00048679"/>
    </source>
</evidence>
<dbReference type="SUPFAM" id="SSF46785">
    <property type="entry name" value="Winged helix' DNA-binding domain"/>
    <property type="match status" value="1"/>
</dbReference>
<gene>
    <name evidence="17" type="primary">100638899</name>
</gene>
<evidence type="ECO:0000256" key="15">
    <source>
        <dbReference type="SAM" id="MobiDB-lite"/>
    </source>
</evidence>
<dbReference type="PANTHER" id="PTHR45852">
    <property type="entry name" value="SER/THR-PROTEIN KINASE RIO2"/>
    <property type="match status" value="1"/>
</dbReference>
<feature type="compositionally biased region" description="Basic residues" evidence="15">
    <location>
        <begin position="409"/>
        <end position="431"/>
    </location>
</feature>
<dbReference type="EnsemblMetazoa" id="XM_003386395.2">
    <property type="protein sequence ID" value="XP_003386443.1"/>
    <property type="gene ID" value="LOC100638899"/>
</dbReference>
<dbReference type="PANTHER" id="PTHR45852:SF1">
    <property type="entry name" value="SERINE_THREONINE-PROTEIN KINASE RIO2"/>
    <property type="match status" value="1"/>
</dbReference>
<sequence>MGRLDVSLLRYLTSQDFRVLTGVEMGMKNHEIVPAELISSIAGIRSSGCYKILRELAKHRLVTYEHQKVCGYRLTNAGYDYLALRALVSKDVIYSVGNQIGVGKESDIYIVADANGTEYALKIHRLGRTSFRKVKEKRDYHRHRQTTSWLYLSRLAAQKEYTFMKVLHERGFPVPQPMDVNRHCVVMELINGYPLCQVRSLSKPEVLFNTLMALLVRLASHGLLHCDFNEFNIIISDEDKPTLIDFPQMVSTSHPDAASYFERDVHCVAEFFSKRFQWRPDEALPSLNDIMKVASLDVEVNASGAIKEKSAGVEEENEGEEEESKEFECSLASHVKGIHITDEDKLRENVSEFDSISSIPLDEIPLESEDKDYVNNKEDTLEYISDSEEYESSSEGEETSIASKDLKKQVKKTTLKKHHAHLKQSSKKSQRKLPTSSGRRGQKGNRLKIRQALSDW</sequence>
<keyword evidence="6" id="KW-0479">Metal-binding</keyword>
<reference evidence="18" key="1">
    <citation type="journal article" date="2010" name="Nature">
        <title>The Amphimedon queenslandica genome and the evolution of animal complexity.</title>
        <authorList>
            <person name="Srivastava M."/>
            <person name="Simakov O."/>
            <person name="Chapman J."/>
            <person name="Fahey B."/>
            <person name="Gauthier M.E."/>
            <person name="Mitros T."/>
            <person name="Richards G.S."/>
            <person name="Conaco C."/>
            <person name="Dacre M."/>
            <person name="Hellsten U."/>
            <person name="Larroux C."/>
            <person name="Putnam N.H."/>
            <person name="Stanke M."/>
            <person name="Adamska M."/>
            <person name="Darling A."/>
            <person name="Degnan S.M."/>
            <person name="Oakley T.H."/>
            <person name="Plachetzki D.C."/>
            <person name="Zhai Y."/>
            <person name="Adamski M."/>
            <person name="Calcino A."/>
            <person name="Cummins S.F."/>
            <person name="Goodstein D.M."/>
            <person name="Harris C."/>
            <person name="Jackson D.J."/>
            <person name="Leys S.P."/>
            <person name="Shu S."/>
            <person name="Woodcroft B.J."/>
            <person name="Vervoort M."/>
            <person name="Kosik K.S."/>
            <person name="Manning G."/>
            <person name="Degnan B.M."/>
            <person name="Rokhsar D.S."/>
        </authorList>
    </citation>
    <scope>NUCLEOTIDE SEQUENCE [LARGE SCALE GENOMIC DNA]</scope>
</reference>
<dbReference type="STRING" id="400682.A0A1X7UYW4"/>
<feature type="compositionally biased region" description="Acidic residues" evidence="15">
    <location>
        <begin position="385"/>
        <end position="398"/>
    </location>
</feature>
<comment type="cofactor">
    <cofactor evidence="1">
        <name>Mg(2+)</name>
        <dbReference type="ChEBI" id="CHEBI:18420"/>
    </cofactor>
</comment>
<evidence type="ECO:0000256" key="5">
    <source>
        <dbReference type="ARBA" id="ARBA00022679"/>
    </source>
</evidence>
<dbReference type="InterPro" id="IPR000687">
    <property type="entry name" value="RIO_kinase"/>
</dbReference>
<dbReference type="GO" id="GO:0004674">
    <property type="term" value="F:protein serine/threonine kinase activity"/>
    <property type="evidence" value="ECO:0007669"/>
    <property type="project" value="UniProtKB-KW"/>
</dbReference>
<feature type="domain" description="RIO kinase" evidence="16">
    <location>
        <begin position="65"/>
        <end position="292"/>
    </location>
</feature>
<evidence type="ECO:0000313" key="17">
    <source>
        <dbReference type="EnsemblMetazoa" id="Aqu2.1.32547_001"/>
    </source>
</evidence>
<evidence type="ECO:0000256" key="4">
    <source>
        <dbReference type="ARBA" id="ARBA00022527"/>
    </source>
</evidence>
<dbReference type="FunFam" id="3.30.200.20:FF:000052">
    <property type="entry name" value="Serine/threonine-protein kinase RIO2"/>
    <property type="match status" value="1"/>
</dbReference>
<protein>
    <recommendedName>
        <fullName evidence="13">Serine/threonine-protein kinase RIO2</fullName>
        <ecNumber evidence="3">2.7.11.1</ecNumber>
    </recommendedName>
    <alternativeName>
        <fullName evidence="14">Serine/threonine-protein kinase rio2</fullName>
    </alternativeName>
</protein>
<dbReference type="GO" id="GO:0030490">
    <property type="term" value="P:maturation of SSU-rRNA"/>
    <property type="evidence" value="ECO:0007669"/>
    <property type="project" value="TreeGrafter"/>
</dbReference>
<feature type="region of interest" description="Disordered" evidence="15">
    <location>
        <begin position="382"/>
        <end position="456"/>
    </location>
</feature>
<evidence type="ECO:0000256" key="7">
    <source>
        <dbReference type="ARBA" id="ARBA00022741"/>
    </source>
</evidence>
<keyword evidence="8" id="KW-0418">Kinase</keyword>
<dbReference type="CDD" id="cd05144">
    <property type="entry name" value="RIO2_C"/>
    <property type="match status" value="1"/>
</dbReference>
<keyword evidence="4" id="KW-0723">Serine/threonine-protein kinase</keyword>
<dbReference type="AlphaFoldDB" id="A0A1X7UYW4"/>
<dbReference type="GO" id="GO:0030688">
    <property type="term" value="C:preribosome, small subunit precursor"/>
    <property type="evidence" value="ECO:0007669"/>
    <property type="project" value="TreeGrafter"/>
</dbReference>
<evidence type="ECO:0000256" key="8">
    <source>
        <dbReference type="ARBA" id="ARBA00022777"/>
    </source>
</evidence>
<dbReference type="Proteomes" id="UP000007879">
    <property type="component" value="Unassembled WGS sequence"/>
</dbReference>
<dbReference type="Pfam" id="PF09202">
    <property type="entry name" value="Rio2_N"/>
    <property type="match status" value="1"/>
</dbReference>
<dbReference type="InterPro" id="IPR036390">
    <property type="entry name" value="WH_DNA-bd_sf"/>
</dbReference>
<dbReference type="EnsemblMetazoa" id="Aqu2.1.32547_001">
    <property type="protein sequence ID" value="Aqu2.1.32547_001"/>
    <property type="gene ID" value="Aqu2.1.32547"/>
</dbReference>